<name>A0A1I7XBW9_HETBA</name>
<accession>A0A1I7XBW9</accession>
<proteinExistence type="predicted"/>
<evidence type="ECO:0000313" key="2">
    <source>
        <dbReference type="WBParaSite" id="Hba_14939"/>
    </source>
</evidence>
<dbReference type="AlphaFoldDB" id="A0A1I7XBW9"/>
<sequence length="89" mass="10240">MAKRKAYEARQGARINGRFVISNGLRDKLYREQATCPPKYPLRVIYQHCPCNTQRYSTLKLYLIALSLLLRPSPTPPSLLCPHSPRVSR</sequence>
<keyword evidence="1" id="KW-1185">Reference proteome</keyword>
<protein>
    <submittedName>
        <fullName evidence="2">CCT domain-containing protein</fullName>
    </submittedName>
</protein>
<evidence type="ECO:0000313" key="1">
    <source>
        <dbReference type="Proteomes" id="UP000095283"/>
    </source>
</evidence>
<dbReference type="Proteomes" id="UP000095283">
    <property type="component" value="Unplaced"/>
</dbReference>
<reference evidence="2" key="1">
    <citation type="submission" date="2016-11" db="UniProtKB">
        <authorList>
            <consortium name="WormBaseParasite"/>
        </authorList>
    </citation>
    <scope>IDENTIFICATION</scope>
</reference>
<organism evidence="1 2">
    <name type="scientific">Heterorhabditis bacteriophora</name>
    <name type="common">Entomopathogenic nematode worm</name>
    <dbReference type="NCBI Taxonomy" id="37862"/>
    <lineage>
        <taxon>Eukaryota</taxon>
        <taxon>Metazoa</taxon>
        <taxon>Ecdysozoa</taxon>
        <taxon>Nematoda</taxon>
        <taxon>Chromadorea</taxon>
        <taxon>Rhabditida</taxon>
        <taxon>Rhabditina</taxon>
        <taxon>Rhabditomorpha</taxon>
        <taxon>Strongyloidea</taxon>
        <taxon>Heterorhabditidae</taxon>
        <taxon>Heterorhabditis</taxon>
    </lineage>
</organism>
<dbReference type="WBParaSite" id="Hba_14939">
    <property type="protein sequence ID" value="Hba_14939"/>
    <property type="gene ID" value="Hba_14939"/>
</dbReference>